<sequence length="294" mass="32975">MKNLILIASLFFFSISAFSQSYKPLLDNINEWHVTTCYFGCLTDKYYTTGDTIVDGKSYKILDGYHFISRTFLIREDVPNKKVYLNIVGQGFPDEFLLYDFSLNVGDTFNMQNPISPFPQDGGPFVLDSIIKRPLVDGNEYDHFYFSPTPDNTTSTENAVWVEGVGSQSLINAPGGHPNINAAGALSCFFKNTEVFYANLDSIDDCIPVFLNTKTNNLEKVIASKKITSNNCILSNTEEVKNVTIFDLNGKMLDKVINNRKNAITIDLSKYQNGLYILLATGYGDTKKSFKIVK</sequence>
<protein>
    <recommendedName>
        <fullName evidence="3">Secretion system C-terminal sorting domain-containing protein</fullName>
    </recommendedName>
</protein>
<keyword evidence="5" id="KW-1185">Reference proteome</keyword>
<dbReference type="KEGG" id="asl:Aeqsu_2843"/>
<dbReference type="STRING" id="746697.Aeqsu_2843"/>
<feature type="domain" description="Secretion system C-terminal sorting" evidence="3">
    <location>
        <begin position="235"/>
        <end position="286"/>
    </location>
</feature>
<dbReference type="Proteomes" id="UP000006049">
    <property type="component" value="Chromosome"/>
</dbReference>
<organism evidence="4 5">
    <name type="scientific">Aequorivita sublithincola (strain DSM 14238 / LMG 21431 / ACAM 643 / 9-3)</name>
    <dbReference type="NCBI Taxonomy" id="746697"/>
    <lineage>
        <taxon>Bacteria</taxon>
        <taxon>Pseudomonadati</taxon>
        <taxon>Bacteroidota</taxon>
        <taxon>Flavobacteriia</taxon>
        <taxon>Flavobacteriales</taxon>
        <taxon>Flavobacteriaceae</taxon>
        <taxon>Aequorivita</taxon>
    </lineage>
</organism>
<reference evidence="4 5" key="1">
    <citation type="submission" date="2012-06" db="EMBL/GenBank/DDBJ databases">
        <title>The complete genome of Aequorivita sublithincola DSM 14238.</title>
        <authorList>
            <consortium name="US DOE Joint Genome Institute (JGI-PGF)"/>
            <person name="Lucas S."/>
            <person name="Copeland A."/>
            <person name="Lapidus A."/>
            <person name="Goodwin L."/>
            <person name="Pitluck S."/>
            <person name="Peters L."/>
            <person name="Munk A.C.C."/>
            <person name="Kyrpides N."/>
            <person name="Mavromatis K."/>
            <person name="Pagani I."/>
            <person name="Ivanova N."/>
            <person name="Ovchinnikova G."/>
            <person name="Zeytun A."/>
            <person name="Detter J.C."/>
            <person name="Han C."/>
            <person name="Land M."/>
            <person name="Hauser L."/>
            <person name="Markowitz V."/>
            <person name="Cheng J.-F."/>
            <person name="Hugenholtz P."/>
            <person name="Woyke T."/>
            <person name="Wu D."/>
            <person name="Tindall B."/>
            <person name="Faehnrich R."/>
            <person name="Brambilla E."/>
            <person name="Klenk H.-P."/>
            <person name="Eisen J.A."/>
        </authorList>
    </citation>
    <scope>NUCLEOTIDE SEQUENCE [LARGE SCALE GENOMIC DNA]</scope>
    <source>
        <strain evidence="5">DSM 14238 / LMG 21431 / ACAM 643 / 9-3</strain>
    </source>
</reference>
<evidence type="ECO:0000313" key="4">
    <source>
        <dbReference type="EMBL" id="AFL82290.1"/>
    </source>
</evidence>
<gene>
    <name evidence="4" type="ordered locus">Aeqsu_2843</name>
</gene>
<dbReference type="HOGENOM" id="CLU_942828_0_0_10"/>
<dbReference type="Pfam" id="PF18962">
    <property type="entry name" value="Por_Secre_tail"/>
    <property type="match status" value="1"/>
</dbReference>
<evidence type="ECO:0000256" key="2">
    <source>
        <dbReference type="SAM" id="SignalP"/>
    </source>
</evidence>
<dbReference type="NCBIfam" id="TIGR04183">
    <property type="entry name" value="Por_Secre_tail"/>
    <property type="match status" value="1"/>
</dbReference>
<keyword evidence="1 2" id="KW-0732">Signal</keyword>
<feature type="signal peptide" evidence="2">
    <location>
        <begin position="1"/>
        <end position="19"/>
    </location>
</feature>
<proteinExistence type="predicted"/>
<dbReference type="EMBL" id="CP003280">
    <property type="protein sequence ID" value="AFL82290.1"/>
    <property type="molecule type" value="Genomic_DNA"/>
</dbReference>
<evidence type="ECO:0000313" key="5">
    <source>
        <dbReference type="Proteomes" id="UP000006049"/>
    </source>
</evidence>
<dbReference type="InterPro" id="IPR026444">
    <property type="entry name" value="Secre_tail"/>
</dbReference>
<feature type="chain" id="PRO_5003683066" description="Secretion system C-terminal sorting domain-containing protein" evidence="2">
    <location>
        <begin position="20"/>
        <end position="294"/>
    </location>
</feature>
<dbReference type="eggNOG" id="ENOG5030FHP">
    <property type="taxonomic scope" value="Bacteria"/>
</dbReference>
<dbReference type="AlphaFoldDB" id="I3YZ72"/>
<evidence type="ECO:0000259" key="3">
    <source>
        <dbReference type="Pfam" id="PF18962"/>
    </source>
</evidence>
<accession>I3YZ72</accession>
<evidence type="ECO:0000256" key="1">
    <source>
        <dbReference type="ARBA" id="ARBA00022729"/>
    </source>
</evidence>
<dbReference type="RefSeq" id="WP_014783539.1">
    <property type="nucleotide sequence ID" value="NC_018013.1"/>
</dbReference>
<name>I3YZ72_AEQSU</name>